<evidence type="ECO:0000256" key="1">
    <source>
        <dbReference type="ARBA" id="ARBA00007689"/>
    </source>
</evidence>
<dbReference type="EMBL" id="JACIEW010000003">
    <property type="protein sequence ID" value="MBB4052100.1"/>
    <property type="molecule type" value="Genomic_DNA"/>
</dbReference>
<name>A0A7W6IM36_9HYPH</name>
<protein>
    <recommendedName>
        <fullName evidence="2">YCII-related domain-containing protein</fullName>
    </recommendedName>
</protein>
<dbReference type="InterPro" id="IPR011008">
    <property type="entry name" value="Dimeric_a/b-barrel"/>
</dbReference>
<organism evidence="3 4">
    <name type="scientific">Devosia subaequoris</name>
    <dbReference type="NCBI Taxonomy" id="395930"/>
    <lineage>
        <taxon>Bacteria</taxon>
        <taxon>Pseudomonadati</taxon>
        <taxon>Pseudomonadota</taxon>
        <taxon>Alphaproteobacteria</taxon>
        <taxon>Hyphomicrobiales</taxon>
        <taxon>Devosiaceae</taxon>
        <taxon>Devosia</taxon>
    </lineage>
</organism>
<comment type="caution">
    <text evidence="3">The sequence shown here is derived from an EMBL/GenBank/DDBJ whole genome shotgun (WGS) entry which is preliminary data.</text>
</comment>
<keyword evidence="4" id="KW-1185">Reference proteome</keyword>
<dbReference type="RefSeq" id="WP_183310818.1">
    <property type="nucleotide sequence ID" value="NZ_JACIEW010000003.1"/>
</dbReference>
<dbReference type="Pfam" id="PF03795">
    <property type="entry name" value="YCII"/>
    <property type="match status" value="1"/>
</dbReference>
<dbReference type="InterPro" id="IPR005545">
    <property type="entry name" value="YCII"/>
</dbReference>
<gene>
    <name evidence="3" type="ORF">GGR20_001742</name>
</gene>
<evidence type="ECO:0000259" key="2">
    <source>
        <dbReference type="Pfam" id="PF03795"/>
    </source>
</evidence>
<dbReference type="PANTHER" id="PTHR33606">
    <property type="entry name" value="PROTEIN YCII"/>
    <property type="match status" value="1"/>
</dbReference>
<dbReference type="PANTHER" id="PTHR33606:SF3">
    <property type="entry name" value="PROTEIN YCII"/>
    <property type="match status" value="1"/>
</dbReference>
<comment type="similarity">
    <text evidence="1">Belongs to the YciI family.</text>
</comment>
<dbReference type="Gene3D" id="3.30.70.1060">
    <property type="entry name" value="Dimeric alpha+beta barrel"/>
    <property type="match status" value="1"/>
</dbReference>
<dbReference type="InterPro" id="IPR051807">
    <property type="entry name" value="Sec-metab_biosynth-assoc"/>
</dbReference>
<evidence type="ECO:0000313" key="3">
    <source>
        <dbReference type="EMBL" id="MBB4052100.1"/>
    </source>
</evidence>
<sequence length="98" mass="11129">MLFIVSGRDKANGMAGRLEYRPQHRAYYAGLDEDLILAGPYLDADGEPIGSMIVMRAASQEAAEKFAFADPYWTQGVFKSLTVSRWDWFMKRPDDFIS</sequence>
<reference evidence="3 4" key="1">
    <citation type="submission" date="2020-08" db="EMBL/GenBank/DDBJ databases">
        <title>Genomic Encyclopedia of Type Strains, Phase IV (KMG-IV): sequencing the most valuable type-strain genomes for metagenomic binning, comparative biology and taxonomic classification.</title>
        <authorList>
            <person name="Goeker M."/>
        </authorList>
    </citation>
    <scope>NUCLEOTIDE SEQUENCE [LARGE SCALE GENOMIC DNA]</scope>
    <source>
        <strain evidence="3 4">DSM 23447</strain>
    </source>
</reference>
<accession>A0A7W6IM36</accession>
<evidence type="ECO:0000313" key="4">
    <source>
        <dbReference type="Proteomes" id="UP000547011"/>
    </source>
</evidence>
<dbReference type="Proteomes" id="UP000547011">
    <property type="component" value="Unassembled WGS sequence"/>
</dbReference>
<dbReference type="SUPFAM" id="SSF54909">
    <property type="entry name" value="Dimeric alpha+beta barrel"/>
    <property type="match status" value="1"/>
</dbReference>
<feature type="domain" description="YCII-related" evidence="2">
    <location>
        <begin position="1"/>
        <end position="86"/>
    </location>
</feature>
<proteinExistence type="inferred from homology"/>
<dbReference type="AlphaFoldDB" id="A0A7W6IM36"/>